<gene>
    <name evidence="1" type="ORF">CEW83_05905</name>
</gene>
<dbReference type="RefSeq" id="WP_108948514.1">
    <property type="nucleotide sequence ID" value="NZ_CP022187.1"/>
</dbReference>
<organism evidence="1 2">
    <name type="scientific">Parazoarcus communis</name>
    <dbReference type="NCBI Taxonomy" id="41977"/>
    <lineage>
        <taxon>Bacteria</taxon>
        <taxon>Pseudomonadati</taxon>
        <taxon>Pseudomonadota</taxon>
        <taxon>Betaproteobacteria</taxon>
        <taxon>Rhodocyclales</taxon>
        <taxon>Zoogloeaceae</taxon>
        <taxon>Parazoarcus</taxon>
    </lineage>
</organism>
<dbReference type="Proteomes" id="UP000244930">
    <property type="component" value="Chromosome"/>
</dbReference>
<dbReference type="InterPro" id="IPR036748">
    <property type="entry name" value="MTH938-like_sf"/>
</dbReference>
<dbReference type="CDD" id="cd05560">
    <property type="entry name" value="Xcc1710_like"/>
    <property type="match status" value="1"/>
</dbReference>
<keyword evidence="2" id="KW-1185">Reference proteome</keyword>
<name>A0A2U8GP91_9RHOO</name>
<dbReference type="Gene3D" id="3.40.1230.10">
    <property type="entry name" value="MTH938-like"/>
    <property type="match status" value="1"/>
</dbReference>
<dbReference type="EMBL" id="CP022187">
    <property type="protein sequence ID" value="AWI74806.1"/>
    <property type="molecule type" value="Genomic_DNA"/>
</dbReference>
<reference evidence="1 2" key="1">
    <citation type="submission" date="2017-06" db="EMBL/GenBank/DDBJ databases">
        <title>Azoarcus.</title>
        <authorList>
            <person name="Woo J.-H."/>
            <person name="Kim H.-S."/>
        </authorList>
    </citation>
    <scope>NUCLEOTIDE SEQUENCE [LARGE SCALE GENOMIC DNA]</scope>
    <source>
        <strain evidence="1 2">TSPY31</strain>
    </source>
</reference>
<dbReference type="SUPFAM" id="SSF64076">
    <property type="entry name" value="MTH938-like"/>
    <property type="match status" value="1"/>
</dbReference>
<sequence length="126" mass="13463">MKLHQDQPDSINTVTGYGADHVLINKVRHDGNLILTAERIVADWAPGGFAGLSADDLAQVCSVDVEIVLIGTGARQRFPSPALLRPLIDARIGFEIMDLPAACRTYNVLVGEGRSVAAALLFDPAQ</sequence>
<evidence type="ECO:0000313" key="2">
    <source>
        <dbReference type="Proteomes" id="UP000244930"/>
    </source>
</evidence>
<dbReference type="PANTHER" id="PTHR21192">
    <property type="entry name" value="NUCLEAR PROTEIN E3-3"/>
    <property type="match status" value="1"/>
</dbReference>
<evidence type="ECO:0008006" key="3">
    <source>
        <dbReference type="Google" id="ProtNLM"/>
    </source>
</evidence>
<dbReference type="PANTHER" id="PTHR21192:SF2">
    <property type="entry name" value="NADH DEHYDROGENASE [UBIQUINONE] 1 ALPHA SUBCOMPLEX ASSEMBLY FACTOR 3"/>
    <property type="match status" value="1"/>
</dbReference>
<dbReference type="KEGG" id="acom:CEW83_05905"/>
<protein>
    <recommendedName>
        <fullName evidence="3">Xcc1710-like domain-containing protein</fullName>
    </recommendedName>
</protein>
<accession>A0A2U8GP91</accession>
<dbReference type="Pfam" id="PF04430">
    <property type="entry name" value="DUF498"/>
    <property type="match status" value="1"/>
</dbReference>
<proteinExistence type="predicted"/>
<dbReference type="InterPro" id="IPR007523">
    <property type="entry name" value="NDUFAF3/AAMDC"/>
</dbReference>
<evidence type="ECO:0000313" key="1">
    <source>
        <dbReference type="EMBL" id="AWI74806.1"/>
    </source>
</evidence>
<dbReference type="AlphaFoldDB" id="A0A2U8GP91"/>